<sequence>MNIKNIFSQVLFIFTVFVLVSCGGGSGDAVTTTTGQFIDDPVQGLDYSCSSGTTGITNINGEYTCNTGDDVTFSIGPVTLGTLSAQSSFITPYSLFPNDTQAAVNLARLLQSIDSDSNPNNNVITLSSSQLSLLPTNTDFTDINFVANIETALGITLIDAMTAMSHLYDAIILNGGNVPDGGHLPIASAGMDLSVVVQNAIALDGSGSYDADGDSLTYTWSIASKPPGSVSFLFTGMNTSAPILTPDVVGDYVAQLIVNDGLVNSAADTVTITSTVSGNVSDSPPSLAWIKEVRVETSGGQDGGIAFDSNNNLYMAAESLIDFNGDLNAGYQDILVMKFDAAGDMLWSDQTGTANTDLVDDIAFDKSANVLYVTGSVSLSLHGQDVIGDRDIYIISYDAEGNRLWTIMDGTAQEERPYDIALDSSGNIFIAGVTHGNFDGNTTPTGRDIFVAKYNNLGAKIWTRQLQGDNWERAEGIAVDSSDNVYITGYTGSDELGGEVTNGSINSFIIKYSNDGSRLWTRLISSANSEYGYGVATDSNNNVFVTGMTSGDLDGNTNRGGYDQFTAKYNTNGALIWTTLTGGTLTDTANDIVVDSFGRIYITGQIGKSETGDIMDYVLTMFDTDGEEVWTVQNTPEYGRIRDDRGKHLALDSAENIYVNGTTYGSFFSTGDDASNKVFVARYNKSVAGGPYSVGGYVNDAIGSFTLTNNGGDDLFILEDGVFTFDTLLNDGASYNVEILDGSDTSQGHDCEVLSGGSNGDGSGTINGADVTDIEVSCVGI</sequence>
<dbReference type="Pfam" id="PF22352">
    <property type="entry name" value="K319L-like_PKD"/>
    <property type="match status" value="1"/>
</dbReference>
<feature type="signal peptide" evidence="1">
    <location>
        <begin position="1"/>
        <end position="20"/>
    </location>
</feature>
<dbReference type="AlphaFoldDB" id="A0A370DC78"/>
<evidence type="ECO:0000313" key="2">
    <source>
        <dbReference type="EMBL" id="RDH82483.1"/>
    </source>
</evidence>
<dbReference type="Pfam" id="PF06739">
    <property type="entry name" value="SBBP"/>
    <property type="match status" value="4"/>
</dbReference>
<comment type="caution">
    <text evidence="2">The sequence shown here is derived from an EMBL/GenBank/DDBJ whole genome shotgun (WGS) entry which is preliminary data.</text>
</comment>
<dbReference type="SUPFAM" id="SSF63829">
    <property type="entry name" value="Calcium-dependent phosphotriesterase"/>
    <property type="match status" value="2"/>
</dbReference>
<dbReference type="InterPro" id="IPR011042">
    <property type="entry name" value="6-blade_b-propeller_TolB-like"/>
</dbReference>
<name>A0A370DC78_9GAMM</name>
<dbReference type="SUPFAM" id="SSF49299">
    <property type="entry name" value="PKD domain"/>
    <property type="match status" value="1"/>
</dbReference>
<evidence type="ECO:0000313" key="3">
    <source>
        <dbReference type="Proteomes" id="UP000254266"/>
    </source>
</evidence>
<dbReference type="InterPro" id="IPR052918">
    <property type="entry name" value="Motility_Chemotaxis_Reg"/>
</dbReference>
<dbReference type="Gene3D" id="2.60.40.10">
    <property type="entry name" value="Immunoglobulins"/>
    <property type="match status" value="1"/>
</dbReference>
<dbReference type="PANTHER" id="PTHR35580:SF1">
    <property type="entry name" value="PHYTASE-LIKE DOMAIN-CONTAINING PROTEIN"/>
    <property type="match status" value="1"/>
</dbReference>
<organism evidence="2 3">
    <name type="scientific">endosymbiont of Galathealinum brachiosum</name>
    <dbReference type="NCBI Taxonomy" id="2200906"/>
    <lineage>
        <taxon>Bacteria</taxon>
        <taxon>Pseudomonadati</taxon>
        <taxon>Pseudomonadota</taxon>
        <taxon>Gammaproteobacteria</taxon>
        <taxon>sulfur-oxidizing symbionts</taxon>
    </lineage>
</organism>
<feature type="chain" id="PRO_5016587596" description="PKD/Chitinase domain-containing protein" evidence="1">
    <location>
        <begin position="21"/>
        <end position="781"/>
    </location>
</feature>
<dbReference type="EMBL" id="QFXC01000011">
    <property type="protein sequence ID" value="RDH82483.1"/>
    <property type="molecule type" value="Genomic_DNA"/>
</dbReference>
<dbReference type="PANTHER" id="PTHR35580">
    <property type="entry name" value="CELL SURFACE GLYCOPROTEIN (S-LAYER PROTEIN)-LIKE PROTEIN"/>
    <property type="match status" value="1"/>
</dbReference>
<accession>A0A370DC78</accession>
<protein>
    <recommendedName>
        <fullName evidence="4">PKD/Chitinase domain-containing protein</fullName>
    </recommendedName>
</protein>
<dbReference type="InterPro" id="IPR010620">
    <property type="entry name" value="SBBP_repeat"/>
</dbReference>
<keyword evidence="3" id="KW-1185">Reference proteome</keyword>
<dbReference type="InterPro" id="IPR035986">
    <property type="entry name" value="PKD_dom_sf"/>
</dbReference>
<gene>
    <name evidence="2" type="ORF">DIZ80_09350</name>
</gene>
<dbReference type="Proteomes" id="UP000254266">
    <property type="component" value="Unassembled WGS sequence"/>
</dbReference>
<dbReference type="PROSITE" id="PS51257">
    <property type="entry name" value="PROKAR_LIPOPROTEIN"/>
    <property type="match status" value="1"/>
</dbReference>
<evidence type="ECO:0008006" key="4">
    <source>
        <dbReference type="Google" id="ProtNLM"/>
    </source>
</evidence>
<dbReference type="Gene3D" id="2.120.10.30">
    <property type="entry name" value="TolB, C-terminal domain"/>
    <property type="match status" value="1"/>
</dbReference>
<keyword evidence="1" id="KW-0732">Signal</keyword>
<proteinExistence type="predicted"/>
<dbReference type="InterPro" id="IPR013783">
    <property type="entry name" value="Ig-like_fold"/>
</dbReference>
<evidence type="ECO:0000256" key="1">
    <source>
        <dbReference type="SAM" id="SignalP"/>
    </source>
</evidence>
<reference evidence="2 3" key="1">
    <citation type="journal article" date="2018" name="ISME J.">
        <title>Endosymbiont genomes yield clues of tubeworm success.</title>
        <authorList>
            <person name="Li Y."/>
            <person name="Liles M.R."/>
            <person name="Halanych K.M."/>
        </authorList>
    </citation>
    <scope>NUCLEOTIDE SEQUENCE [LARGE SCALE GENOMIC DNA]</scope>
    <source>
        <strain evidence="2">A1464</strain>
    </source>
</reference>